<comment type="caution">
    <text evidence="3">The sequence shown here is derived from an EMBL/GenBank/DDBJ whole genome shotgun (WGS) entry which is preliminary data.</text>
</comment>
<proteinExistence type="predicted"/>
<dbReference type="Pfam" id="PF18701">
    <property type="entry name" value="DUF5641"/>
    <property type="match status" value="1"/>
</dbReference>
<reference evidence="3" key="1">
    <citation type="journal article" date="2020" name="J Insects Food Feed">
        <title>The yellow mealworm (Tenebrio molitor) genome: a resource for the emerging insects as food and feed industry.</title>
        <authorList>
            <person name="Eriksson T."/>
            <person name="Andere A."/>
            <person name="Kelstrup H."/>
            <person name="Emery V."/>
            <person name="Picard C."/>
        </authorList>
    </citation>
    <scope>NUCLEOTIDE SEQUENCE</scope>
    <source>
        <strain evidence="3">Stoneville</strain>
        <tissue evidence="3">Whole head</tissue>
    </source>
</reference>
<protein>
    <recommendedName>
        <fullName evidence="2">DUF5641 domain-containing protein</fullName>
    </recommendedName>
</protein>
<dbReference type="PANTHER" id="PTHR47331:SF2">
    <property type="match status" value="1"/>
</dbReference>
<feature type="region of interest" description="Disordered" evidence="1">
    <location>
        <begin position="135"/>
        <end position="202"/>
    </location>
</feature>
<dbReference type="EMBL" id="JABDTM020009524">
    <property type="protein sequence ID" value="KAH0821035.1"/>
    <property type="molecule type" value="Genomic_DNA"/>
</dbReference>
<organism evidence="3 4">
    <name type="scientific">Tenebrio molitor</name>
    <name type="common">Yellow mealworm beetle</name>
    <dbReference type="NCBI Taxonomy" id="7067"/>
    <lineage>
        <taxon>Eukaryota</taxon>
        <taxon>Metazoa</taxon>
        <taxon>Ecdysozoa</taxon>
        <taxon>Arthropoda</taxon>
        <taxon>Hexapoda</taxon>
        <taxon>Insecta</taxon>
        <taxon>Pterygota</taxon>
        <taxon>Neoptera</taxon>
        <taxon>Endopterygota</taxon>
        <taxon>Coleoptera</taxon>
        <taxon>Polyphaga</taxon>
        <taxon>Cucujiformia</taxon>
        <taxon>Tenebrionidae</taxon>
        <taxon>Tenebrio</taxon>
    </lineage>
</organism>
<evidence type="ECO:0000259" key="2">
    <source>
        <dbReference type="Pfam" id="PF18701"/>
    </source>
</evidence>
<evidence type="ECO:0000256" key="1">
    <source>
        <dbReference type="SAM" id="MobiDB-lite"/>
    </source>
</evidence>
<feature type="domain" description="DUF5641" evidence="2">
    <location>
        <begin position="58"/>
        <end position="139"/>
    </location>
</feature>
<evidence type="ECO:0000313" key="4">
    <source>
        <dbReference type="Proteomes" id="UP000719412"/>
    </source>
</evidence>
<dbReference type="AlphaFoldDB" id="A0A8J6HLN8"/>
<dbReference type="PANTHER" id="PTHR47331">
    <property type="entry name" value="PHD-TYPE DOMAIN-CONTAINING PROTEIN"/>
    <property type="match status" value="1"/>
</dbReference>
<sequence length="202" mass="23201">MYTLLTRVEACLNSRPLTPMSPDPTDFSVLTPAHFLIGEPMTAPLEPNLEELKINRLSRWQRIEQLRQQFWRRWIREYIPQLQLRPKGQRITNDNVQPGDMVLIKEDNVVPLHWPLGRVVQVHPGHDGVVRVVSVKTAKDPPSPTNRFPTRPRSPYNLDGGFTSTSRSRISEDLGPPPLTALHNRRPHRNLTKQPPDLLNVT</sequence>
<evidence type="ECO:0000313" key="3">
    <source>
        <dbReference type="EMBL" id="KAH0821035.1"/>
    </source>
</evidence>
<reference evidence="3" key="2">
    <citation type="submission" date="2021-08" db="EMBL/GenBank/DDBJ databases">
        <authorList>
            <person name="Eriksson T."/>
        </authorList>
    </citation>
    <scope>NUCLEOTIDE SEQUENCE</scope>
    <source>
        <strain evidence="3">Stoneville</strain>
        <tissue evidence="3">Whole head</tissue>
    </source>
</reference>
<gene>
    <name evidence="3" type="ORF">GEV33_001756</name>
</gene>
<dbReference type="InterPro" id="IPR040676">
    <property type="entry name" value="DUF5641"/>
</dbReference>
<name>A0A8J6HLN8_TENMO</name>
<dbReference type="Proteomes" id="UP000719412">
    <property type="component" value="Unassembled WGS sequence"/>
</dbReference>
<accession>A0A8J6HLN8</accession>
<keyword evidence="4" id="KW-1185">Reference proteome</keyword>